<protein>
    <submittedName>
        <fullName evidence="1">Uncharacterized protein</fullName>
    </submittedName>
</protein>
<comment type="caution">
    <text evidence="1">The sequence shown here is derived from an EMBL/GenBank/DDBJ whole genome shotgun (WGS) entry which is preliminary data.</text>
</comment>
<name>A0A427YP51_9TREE</name>
<evidence type="ECO:0000313" key="2">
    <source>
        <dbReference type="Proteomes" id="UP000279259"/>
    </source>
</evidence>
<gene>
    <name evidence="1" type="ORF">EHS25_008291</name>
</gene>
<dbReference type="EMBL" id="RSCD01000005">
    <property type="protein sequence ID" value="RSH92845.1"/>
    <property type="molecule type" value="Genomic_DNA"/>
</dbReference>
<keyword evidence="2" id="KW-1185">Reference proteome</keyword>
<accession>A0A427YP51</accession>
<evidence type="ECO:0000313" key="1">
    <source>
        <dbReference type="EMBL" id="RSH92845.1"/>
    </source>
</evidence>
<reference evidence="1 2" key="1">
    <citation type="submission" date="2018-11" db="EMBL/GenBank/DDBJ databases">
        <title>Genome sequence of Saitozyma podzolica DSM 27192.</title>
        <authorList>
            <person name="Aliyu H."/>
            <person name="Gorte O."/>
            <person name="Ochsenreither K."/>
        </authorList>
    </citation>
    <scope>NUCLEOTIDE SEQUENCE [LARGE SCALE GENOMIC DNA]</scope>
    <source>
        <strain evidence="1 2">DSM 27192</strain>
    </source>
</reference>
<organism evidence="1 2">
    <name type="scientific">Saitozyma podzolica</name>
    <dbReference type="NCBI Taxonomy" id="1890683"/>
    <lineage>
        <taxon>Eukaryota</taxon>
        <taxon>Fungi</taxon>
        <taxon>Dikarya</taxon>
        <taxon>Basidiomycota</taxon>
        <taxon>Agaricomycotina</taxon>
        <taxon>Tremellomycetes</taxon>
        <taxon>Tremellales</taxon>
        <taxon>Trimorphomycetaceae</taxon>
        <taxon>Saitozyma</taxon>
    </lineage>
</organism>
<proteinExistence type="predicted"/>
<dbReference type="AlphaFoldDB" id="A0A427YP51"/>
<sequence>MSSNLSSTTARILPLWLRTREAVTETRAALHKMQAASEDSNDDALLTICDQIAPCVNRVSDAACSLSRLEEALMGHGTEDVFGDLSACFLTVNTCIGYQVGGDGAAEALRECSSGLQELNETLSTHEEWSPKRTICDLLIIKGASHTCKETLWKLNNDVIRTLAEESLGSLYEAMDHDEPDEAIASLAKLVRYQDGNSLLDRMTTVKMALESTGDESHIDENWTTFSNCIDALESLAREYSAMSDESAIETALTFEEDEERYVVRVQVMVGYSQ</sequence>
<dbReference type="Proteomes" id="UP000279259">
    <property type="component" value="Unassembled WGS sequence"/>
</dbReference>